<dbReference type="Proteomes" id="UP001304298">
    <property type="component" value="Unassembled WGS sequence"/>
</dbReference>
<evidence type="ECO:0000313" key="2">
    <source>
        <dbReference type="EMBL" id="MEA5357991.1"/>
    </source>
</evidence>
<proteinExistence type="predicted"/>
<accession>A0ABU5QVP7</accession>
<keyword evidence="3" id="KW-1185">Reference proteome</keyword>
<dbReference type="RefSeq" id="WP_323322410.1">
    <property type="nucleotide sequence ID" value="NZ_JAYFSI010000001.1"/>
</dbReference>
<gene>
    <name evidence="2" type="ORF">VA596_00470</name>
</gene>
<dbReference type="EMBL" id="JAYFSI010000001">
    <property type="protein sequence ID" value="MEA5357991.1"/>
    <property type="molecule type" value="Genomic_DNA"/>
</dbReference>
<protein>
    <recommendedName>
        <fullName evidence="4">Excalibur calcium-binding domain-containing protein</fullName>
    </recommendedName>
</protein>
<feature type="chain" id="PRO_5045608429" description="Excalibur calcium-binding domain-containing protein" evidence="1">
    <location>
        <begin position="18"/>
        <end position="144"/>
    </location>
</feature>
<dbReference type="PROSITE" id="PS51257">
    <property type="entry name" value="PROKAR_LIPOPROTEIN"/>
    <property type="match status" value="1"/>
</dbReference>
<name>A0ABU5QVP7_9PSEU</name>
<evidence type="ECO:0000313" key="3">
    <source>
        <dbReference type="Proteomes" id="UP001304298"/>
    </source>
</evidence>
<comment type="caution">
    <text evidence="2">The sequence shown here is derived from an EMBL/GenBank/DDBJ whole genome shotgun (WGS) entry which is preliminary data.</text>
</comment>
<evidence type="ECO:0008006" key="4">
    <source>
        <dbReference type="Google" id="ProtNLM"/>
    </source>
</evidence>
<reference evidence="2 3" key="1">
    <citation type="submission" date="2023-12" db="EMBL/GenBank/DDBJ databases">
        <title>Amycolatopsis sp. V23-08.</title>
        <authorList>
            <person name="Somphong A."/>
        </authorList>
    </citation>
    <scope>NUCLEOTIDE SEQUENCE [LARGE SCALE GENOMIC DNA]</scope>
    <source>
        <strain evidence="2 3">V23-08</strain>
    </source>
</reference>
<sequence>MRILPASAAISAVLALAACGLPVRTVAAQAPAPSTATVTASSTPTVTAPVPQTVVVPAPQTVYVQPKNPGVAATSQWYAQPSWYNAQPWISITNSGGQTPCQWLYARGYTYAQAYAAWAQNGYPASWSATGDGYPCQKSYGMQH</sequence>
<keyword evidence="1" id="KW-0732">Signal</keyword>
<organism evidence="2 3">
    <name type="scientific">Amycolatopsis heterodermiae</name>
    <dbReference type="NCBI Taxonomy" id="3110235"/>
    <lineage>
        <taxon>Bacteria</taxon>
        <taxon>Bacillati</taxon>
        <taxon>Actinomycetota</taxon>
        <taxon>Actinomycetes</taxon>
        <taxon>Pseudonocardiales</taxon>
        <taxon>Pseudonocardiaceae</taxon>
        <taxon>Amycolatopsis</taxon>
    </lineage>
</organism>
<feature type="signal peptide" evidence="1">
    <location>
        <begin position="1"/>
        <end position="17"/>
    </location>
</feature>
<evidence type="ECO:0000256" key="1">
    <source>
        <dbReference type="SAM" id="SignalP"/>
    </source>
</evidence>